<reference evidence="2 3" key="1">
    <citation type="submission" date="2016-08" db="EMBL/GenBank/DDBJ databases">
        <title>Genome sequencing of Vibrio scophthalmi strain FP3289, an isolated from Paralichthys olivaceus.</title>
        <authorList>
            <person name="Han H.-J."/>
        </authorList>
    </citation>
    <scope>NUCLEOTIDE SEQUENCE [LARGE SCALE GENOMIC DNA]</scope>
    <source>
        <strain evidence="2 3">FP3289</strain>
    </source>
</reference>
<dbReference type="AlphaFoldDB" id="A0A1E3WLF9"/>
<dbReference type="InterPro" id="IPR053864">
    <property type="entry name" value="DUF6933"/>
</dbReference>
<evidence type="ECO:0000259" key="1">
    <source>
        <dbReference type="Pfam" id="PF22016"/>
    </source>
</evidence>
<gene>
    <name evidence="2" type="ORF">VSF3289_00870</name>
</gene>
<accession>A0A1E3WLF9</accession>
<dbReference type="EMBL" id="MDCJ01000002">
    <property type="protein sequence ID" value="ODS10611.1"/>
    <property type="molecule type" value="Genomic_DNA"/>
</dbReference>
<sequence>MLIFNCSKAASDFFSITRKGVKVSPVAAAPCNLLSDDIKHIKNDDGNTPAELNEWLIHVVRVQCKPIVFAIEQNTRYIMTFVDLKKGDVQLFITDFIERLANMIQYSGEDLMVMNNRTFEPMISKFLEANNEYRFYDRSDKSMQSHINDVSWHFKHTAQSANCLPTAEQAMYFDRGINHMPKTYKGLTEILWPEEAMLYHWLKNYCGHSDAQISEIKKCR</sequence>
<feature type="domain" description="DUF6933" evidence="1">
    <location>
        <begin position="34"/>
        <end position="195"/>
    </location>
</feature>
<dbReference type="OrthoDB" id="6947307at2"/>
<protein>
    <recommendedName>
        <fullName evidence="1">DUF6933 domain-containing protein</fullName>
    </recommendedName>
</protein>
<comment type="caution">
    <text evidence="2">The sequence shown here is derived from an EMBL/GenBank/DDBJ whole genome shotgun (WGS) entry which is preliminary data.</text>
</comment>
<name>A0A1E3WLF9_9VIBR</name>
<dbReference type="Pfam" id="PF22016">
    <property type="entry name" value="DUF6933"/>
    <property type="match status" value="1"/>
</dbReference>
<evidence type="ECO:0000313" key="2">
    <source>
        <dbReference type="EMBL" id="ODS10611.1"/>
    </source>
</evidence>
<proteinExistence type="predicted"/>
<evidence type="ECO:0000313" key="3">
    <source>
        <dbReference type="Proteomes" id="UP000095131"/>
    </source>
</evidence>
<dbReference type="Proteomes" id="UP000095131">
    <property type="component" value="Unassembled WGS sequence"/>
</dbReference>
<organism evidence="2 3">
    <name type="scientific">Vibrio scophthalmi</name>
    <dbReference type="NCBI Taxonomy" id="45658"/>
    <lineage>
        <taxon>Bacteria</taxon>
        <taxon>Pseudomonadati</taxon>
        <taxon>Pseudomonadota</taxon>
        <taxon>Gammaproteobacteria</taxon>
        <taxon>Vibrionales</taxon>
        <taxon>Vibrionaceae</taxon>
        <taxon>Vibrio</taxon>
    </lineage>
</organism>
<dbReference type="RefSeq" id="WP_069446208.1">
    <property type="nucleotide sequence ID" value="NZ_MDCJ01000002.1"/>
</dbReference>